<dbReference type="Pfam" id="PF00892">
    <property type="entry name" value="EamA"/>
    <property type="match status" value="2"/>
</dbReference>
<proteinExistence type="predicted"/>
<evidence type="ECO:0000313" key="8">
    <source>
        <dbReference type="Proteomes" id="UP000010467"/>
    </source>
</evidence>
<dbReference type="STRING" id="937777.Deipe_0336"/>
<feature type="transmembrane region" description="Helical" evidence="5">
    <location>
        <begin position="146"/>
        <end position="166"/>
    </location>
</feature>
<dbReference type="GO" id="GO:0016020">
    <property type="term" value="C:membrane"/>
    <property type="evidence" value="ECO:0007669"/>
    <property type="project" value="UniProtKB-SubCell"/>
</dbReference>
<accession>K9ZWH4</accession>
<evidence type="ECO:0000259" key="6">
    <source>
        <dbReference type="Pfam" id="PF00892"/>
    </source>
</evidence>
<feature type="transmembrane region" description="Helical" evidence="5">
    <location>
        <begin position="93"/>
        <end position="113"/>
    </location>
</feature>
<dbReference type="RefSeq" id="WP_015234247.1">
    <property type="nucleotide sequence ID" value="NC_019793.1"/>
</dbReference>
<keyword evidence="2 5" id="KW-0812">Transmembrane</keyword>
<dbReference type="OrthoDB" id="67135at2"/>
<keyword evidence="3 5" id="KW-1133">Transmembrane helix</keyword>
<dbReference type="Proteomes" id="UP000010467">
    <property type="component" value="Chromosome"/>
</dbReference>
<dbReference type="InterPro" id="IPR037185">
    <property type="entry name" value="EmrE-like"/>
</dbReference>
<dbReference type="AlphaFoldDB" id="K9ZWH4"/>
<evidence type="ECO:0000256" key="5">
    <source>
        <dbReference type="SAM" id="Phobius"/>
    </source>
</evidence>
<evidence type="ECO:0000256" key="1">
    <source>
        <dbReference type="ARBA" id="ARBA00004141"/>
    </source>
</evidence>
<feature type="transmembrane region" description="Helical" evidence="5">
    <location>
        <begin position="239"/>
        <end position="259"/>
    </location>
</feature>
<feature type="transmembrane region" description="Helical" evidence="5">
    <location>
        <begin position="65"/>
        <end position="87"/>
    </location>
</feature>
<reference evidence="8" key="1">
    <citation type="submission" date="2012-03" db="EMBL/GenBank/DDBJ databases">
        <title>Complete sequence of chromosome of Deinococcus peraridilitoris DSM 19664.</title>
        <authorList>
            <person name="Lucas S."/>
            <person name="Copeland A."/>
            <person name="Lapidus A."/>
            <person name="Glavina del Rio T."/>
            <person name="Dalin E."/>
            <person name="Tice H."/>
            <person name="Bruce D."/>
            <person name="Goodwin L."/>
            <person name="Pitluck S."/>
            <person name="Peters L."/>
            <person name="Mikhailova N."/>
            <person name="Lu M."/>
            <person name="Kyrpides N."/>
            <person name="Mavromatis K."/>
            <person name="Ivanova N."/>
            <person name="Brettin T."/>
            <person name="Detter J.C."/>
            <person name="Han C."/>
            <person name="Larimer F."/>
            <person name="Land M."/>
            <person name="Hauser L."/>
            <person name="Markowitz V."/>
            <person name="Cheng J.-F."/>
            <person name="Hugenholtz P."/>
            <person name="Woyke T."/>
            <person name="Wu D."/>
            <person name="Pukall R."/>
            <person name="Steenblock K."/>
            <person name="Brambilla E."/>
            <person name="Klenk H.-P."/>
            <person name="Eisen J.A."/>
        </authorList>
    </citation>
    <scope>NUCLEOTIDE SEQUENCE [LARGE SCALE GENOMIC DNA]</scope>
    <source>
        <strain evidence="8">DSM 19664 / LMG 22246 / CIP 109416 / KR-200</strain>
    </source>
</reference>
<keyword evidence="4 5" id="KW-0472">Membrane</keyword>
<dbReference type="KEGG" id="dpd:Deipe_0336"/>
<dbReference type="SUPFAM" id="SSF103481">
    <property type="entry name" value="Multidrug resistance efflux transporter EmrE"/>
    <property type="match status" value="2"/>
</dbReference>
<feature type="domain" description="EamA" evidence="6">
    <location>
        <begin position="7"/>
        <end position="136"/>
    </location>
</feature>
<keyword evidence="8" id="KW-1185">Reference proteome</keyword>
<evidence type="ECO:0000256" key="4">
    <source>
        <dbReference type="ARBA" id="ARBA00023136"/>
    </source>
</evidence>
<comment type="subcellular location">
    <subcellularLocation>
        <location evidence="1">Membrane</location>
        <topology evidence="1">Multi-pass membrane protein</topology>
    </subcellularLocation>
</comment>
<dbReference type="PANTHER" id="PTHR32322:SF9">
    <property type="entry name" value="AMINO-ACID METABOLITE EFFLUX PUMP-RELATED"/>
    <property type="match status" value="1"/>
</dbReference>
<sequence>MARNHFITLFVLAAIWGGSFLLIRVAVPALGPVPLVIVRVALAGLTLGLYAWATRHALGLWQRPGAFLILGFLNAAAPFALIAAAQLHIGPSMVAVLNASTPLFTAIVAAVWLRDPMTLTKLAALLLGIAGVAVVVGGTPSIETTAQLLACGMVVLASFFYGIGAVYTRTVMRGVTPLAMAAGQQLGAFVVLLPAVFVIAPQPTWSAPALLAVVTLALACTAFAYILYFRLIETAGPTFANTVTLLVPVFGILWGSIFLGESVSWALVLGLALVMSSVLATSLPTGKRARLAPK</sequence>
<dbReference type="PATRIC" id="fig|937777.3.peg.345"/>
<name>K9ZWH4_DEIPD</name>
<dbReference type="InterPro" id="IPR000620">
    <property type="entry name" value="EamA_dom"/>
</dbReference>
<evidence type="ECO:0000313" key="7">
    <source>
        <dbReference type="EMBL" id="AFZ65936.1"/>
    </source>
</evidence>
<dbReference type="EMBL" id="CP003382">
    <property type="protein sequence ID" value="AFZ65936.1"/>
    <property type="molecule type" value="Genomic_DNA"/>
</dbReference>
<evidence type="ECO:0000256" key="2">
    <source>
        <dbReference type="ARBA" id="ARBA00022692"/>
    </source>
</evidence>
<feature type="transmembrane region" description="Helical" evidence="5">
    <location>
        <begin position="122"/>
        <end position="140"/>
    </location>
</feature>
<organism evidence="7 8">
    <name type="scientific">Deinococcus peraridilitoris (strain DSM 19664 / LMG 22246 / CIP 109416 / KR-200)</name>
    <dbReference type="NCBI Taxonomy" id="937777"/>
    <lineage>
        <taxon>Bacteria</taxon>
        <taxon>Thermotogati</taxon>
        <taxon>Deinococcota</taxon>
        <taxon>Deinococci</taxon>
        <taxon>Deinococcales</taxon>
        <taxon>Deinococcaceae</taxon>
        <taxon>Deinococcus</taxon>
    </lineage>
</organism>
<dbReference type="eggNOG" id="COG0697">
    <property type="taxonomic scope" value="Bacteria"/>
</dbReference>
<protein>
    <submittedName>
        <fullName evidence="7">Putative permease, DMT superfamily</fullName>
    </submittedName>
</protein>
<feature type="domain" description="EamA" evidence="6">
    <location>
        <begin position="150"/>
        <end position="282"/>
    </location>
</feature>
<feature type="transmembrane region" description="Helical" evidence="5">
    <location>
        <begin position="265"/>
        <end position="284"/>
    </location>
</feature>
<feature type="transmembrane region" description="Helical" evidence="5">
    <location>
        <begin position="178"/>
        <end position="199"/>
    </location>
</feature>
<evidence type="ECO:0000256" key="3">
    <source>
        <dbReference type="ARBA" id="ARBA00022989"/>
    </source>
</evidence>
<dbReference type="PANTHER" id="PTHR32322">
    <property type="entry name" value="INNER MEMBRANE TRANSPORTER"/>
    <property type="match status" value="1"/>
</dbReference>
<feature type="transmembrane region" description="Helical" evidence="5">
    <location>
        <begin position="7"/>
        <end position="27"/>
    </location>
</feature>
<gene>
    <name evidence="7" type="ordered locus">Deipe_0336</name>
</gene>
<feature type="transmembrane region" description="Helical" evidence="5">
    <location>
        <begin position="33"/>
        <end position="53"/>
    </location>
</feature>
<feature type="transmembrane region" description="Helical" evidence="5">
    <location>
        <begin position="205"/>
        <end position="227"/>
    </location>
</feature>
<dbReference type="HOGENOM" id="CLU_033863_5_2_0"/>
<dbReference type="InterPro" id="IPR050638">
    <property type="entry name" value="AA-Vitamin_Transporters"/>
</dbReference>